<name>A0A953N8W8_9BURK</name>
<dbReference type="Proteomes" id="UP000739565">
    <property type="component" value="Unassembled WGS sequence"/>
</dbReference>
<sequence>MNQSVPMWQLQICVTAQLARKIQALLNVHASAQKSKNISVVVRSERGALKRLAGALEGIATEWVAVINGCDVLAPTATYLLLKAALEGPTPNVIYGDHGFVSGTTKLPLVHAKPAFSEDLLCSQQYIGDFFAVRAEAIKAIGGVKAEFSSAWAHDLLLRLTQATNAVSQPVMHVPEILHYRRRAKLSATHRREWNEHTVRAVRRHFARQRRRVQTSVCRSDVLRNKWPVPSAQPKVSLIIPTRDGYKILKACVESILQGTSYTNYEILIVDNQSTELQTLRYLRQLSKRHPHIRVLPYAHAFNYSAINNYAVEQCSGSIVGFINNDVEVLNNDWLTELVSHALRPEVGVVGALLLYPDYTVQHGGVVVGMHGVADHAFKGVRLNDKRADPFGMLQSVHNPDAVTAAAMVMRKELFQAAGGFDAQHLVVAFNDVDLCLKLRQRGQRIVFTPHARLIHHESKSRNLDQSSASDQRERYEHAIMKARWGTDRVPKANPLLSAYA</sequence>
<dbReference type="EMBL" id="JAHXRI010000007">
    <property type="protein sequence ID" value="MBZ1351047.1"/>
    <property type="molecule type" value="Genomic_DNA"/>
</dbReference>
<dbReference type="PANTHER" id="PTHR43179:SF7">
    <property type="entry name" value="RHAMNOSYLTRANSFERASE WBBL"/>
    <property type="match status" value="1"/>
</dbReference>
<dbReference type="Pfam" id="PF00535">
    <property type="entry name" value="Glycos_transf_2"/>
    <property type="match status" value="1"/>
</dbReference>
<dbReference type="SUPFAM" id="SSF53448">
    <property type="entry name" value="Nucleotide-diphospho-sugar transferases"/>
    <property type="match status" value="2"/>
</dbReference>
<dbReference type="RefSeq" id="WP_259661448.1">
    <property type="nucleotide sequence ID" value="NZ_JAHXRI010000007.1"/>
</dbReference>
<proteinExistence type="predicted"/>
<dbReference type="CDD" id="cd04186">
    <property type="entry name" value="GT_2_like_c"/>
    <property type="match status" value="1"/>
</dbReference>
<evidence type="ECO:0000259" key="1">
    <source>
        <dbReference type="Pfam" id="PF00535"/>
    </source>
</evidence>
<dbReference type="Gene3D" id="3.90.550.10">
    <property type="entry name" value="Spore Coat Polysaccharide Biosynthesis Protein SpsA, Chain A"/>
    <property type="match status" value="2"/>
</dbReference>
<evidence type="ECO:0000313" key="2">
    <source>
        <dbReference type="EMBL" id="MBZ1351047.1"/>
    </source>
</evidence>
<gene>
    <name evidence="2" type="ORF">KZZ10_10355</name>
</gene>
<comment type="caution">
    <text evidence="2">The sequence shown here is derived from an EMBL/GenBank/DDBJ whole genome shotgun (WGS) entry which is preliminary data.</text>
</comment>
<dbReference type="InterPro" id="IPR029044">
    <property type="entry name" value="Nucleotide-diphossugar_trans"/>
</dbReference>
<evidence type="ECO:0000313" key="3">
    <source>
        <dbReference type="Proteomes" id="UP000739565"/>
    </source>
</evidence>
<accession>A0A953N8W8</accession>
<dbReference type="PANTHER" id="PTHR43179">
    <property type="entry name" value="RHAMNOSYLTRANSFERASE WBBL"/>
    <property type="match status" value="1"/>
</dbReference>
<dbReference type="InterPro" id="IPR001173">
    <property type="entry name" value="Glyco_trans_2-like"/>
</dbReference>
<protein>
    <submittedName>
        <fullName evidence="2">Glycosyltransferase family 2 protein</fullName>
    </submittedName>
</protein>
<organism evidence="2 3">
    <name type="scientific">Zwartia hollandica</name>
    <dbReference type="NCBI Taxonomy" id="324606"/>
    <lineage>
        <taxon>Bacteria</taxon>
        <taxon>Pseudomonadati</taxon>
        <taxon>Pseudomonadota</taxon>
        <taxon>Betaproteobacteria</taxon>
        <taxon>Burkholderiales</taxon>
        <taxon>Alcaligenaceae</taxon>
        <taxon>Zwartia</taxon>
    </lineage>
</organism>
<feature type="domain" description="Glycosyltransferase 2-like" evidence="1">
    <location>
        <begin position="237"/>
        <end position="356"/>
    </location>
</feature>
<reference evidence="2" key="1">
    <citation type="submission" date="2021-07" db="EMBL/GenBank/DDBJ databases">
        <title>New genus and species of the family Alcaligenaceae.</title>
        <authorList>
            <person name="Hahn M.W."/>
        </authorList>
    </citation>
    <scope>NUCLEOTIDE SEQUENCE</scope>
    <source>
        <strain evidence="2">LF4-65</strain>
    </source>
</reference>
<keyword evidence="3" id="KW-1185">Reference proteome</keyword>
<dbReference type="AlphaFoldDB" id="A0A953N8W8"/>